<comment type="caution">
    <text evidence="4">The sequence shown here is derived from an EMBL/GenBank/DDBJ whole genome shotgun (WGS) entry which is preliminary data.</text>
</comment>
<dbReference type="RefSeq" id="WP_096444847.1">
    <property type="nucleotide sequence ID" value="NZ_JBHSOG010000059.1"/>
</dbReference>
<feature type="compositionally biased region" description="Low complexity" evidence="1">
    <location>
        <begin position="450"/>
        <end position="468"/>
    </location>
</feature>
<dbReference type="PANTHER" id="PTHR11851">
    <property type="entry name" value="METALLOPROTEASE"/>
    <property type="match status" value="1"/>
</dbReference>
<feature type="region of interest" description="Disordered" evidence="1">
    <location>
        <begin position="442"/>
        <end position="468"/>
    </location>
</feature>
<evidence type="ECO:0000313" key="5">
    <source>
        <dbReference type="Proteomes" id="UP001595974"/>
    </source>
</evidence>
<proteinExistence type="predicted"/>
<feature type="domain" description="Peptidase M16 C-terminal" evidence="3">
    <location>
        <begin position="202"/>
        <end position="377"/>
    </location>
</feature>
<dbReference type="EMBL" id="JBHSOG010000059">
    <property type="protein sequence ID" value="MFC5770759.1"/>
    <property type="molecule type" value="Genomic_DNA"/>
</dbReference>
<dbReference type="PANTHER" id="PTHR11851:SF224">
    <property type="entry name" value="PROCESSING PROTEASE"/>
    <property type="match status" value="1"/>
</dbReference>
<evidence type="ECO:0000313" key="4">
    <source>
        <dbReference type="EMBL" id="MFC5770759.1"/>
    </source>
</evidence>
<dbReference type="InterPro" id="IPR007863">
    <property type="entry name" value="Peptidase_M16_C"/>
</dbReference>
<evidence type="ECO:0000259" key="3">
    <source>
        <dbReference type="Pfam" id="PF05193"/>
    </source>
</evidence>
<dbReference type="InterPro" id="IPR011765">
    <property type="entry name" value="Pept_M16_N"/>
</dbReference>
<evidence type="ECO:0000256" key="1">
    <source>
        <dbReference type="SAM" id="MobiDB-lite"/>
    </source>
</evidence>
<reference evidence="5" key="1">
    <citation type="journal article" date="2019" name="Int. J. Syst. Evol. Microbiol.">
        <title>The Global Catalogue of Microorganisms (GCM) 10K type strain sequencing project: providing services to taxonomists for standard genome sequencing and annotation.</title>
        <authorList>
            <consortium name="The Broad Institute Genomics Platform"/>
            <consortium name="The Broad Institute Genome Sequencing Center for Infectious Disease"/>
            <person name="Wu L."/>
            <person name="Ma J."/>
        </authorList>
    </citation>
    <scope>NUCLEOTIDE SEQUENCE [LARGE SCALE GENOMIC DNA]</scope>
    <source>
        <strain evidence="5">SHR3</strain>
    </source>
</reference>
<dbReference type="InterPro" id="IPR011249">
    <property type="entry name" value="Metalloenz_LuxS/M16"/>
</dbReference>
<dbReference type="SUPFAM" id="SSF63411">
    <property type="entry name" value="LuxS/MPP-like metallohydrolase"/>
    <property type="match status" value="2"/>
</dbReference>
<gene>
    <name evidence="4" type="ORF">ACFPTN_15375</name>
</gene>
<organism evidence="4 5">
    <name type="scientific">Thauera sinica</name>
    <dbReference type="NCBI Taxonomy" id="2665146"/>
    <lineage>
        <taxon>Bacteria</taxon>
        <taxon>Pseudomonadati</taxon>
        <taxon>Pseudomonadota</taxon>
        <taxon>Betaproteobacteria</taxon>
        <taxon>Rhodocyclales</taxon>
        <taxon>Zoogloeaceae</taxon>
        <taxon>Thauera</taxon>
    </lineage>
</organism>
<dbReference type="Pfam" id="PF00675">
    <property type="entry name" value="Peptidase_M16"/>
    <property type="match status" value="1"/>
</dbReference>
<sequence length="468" mass="49112">MIPTLSSPSSPFSGPLPRLLLIAGLSLLASLAQAGPRIEQWTAPTGAHVHFVASHALPMVDIQIDFAAGGAHEPADRAGLAGLTRGLLDAGADGLDEQAISDRSADIGAQIGGGTDDDRTSLTIRSLSSTAELDAAVELAATLLARPAFPADILERERARAIAGLKEALTKPATLAERSFTALSYAGHPYGRLTTPESLAAISRDDLVAFHRGHYGAARASIAIVGDVDRATAEKIAVRLTADLPQAEPATPLPQPELPAAERTHVPNPSAQAHIVIGQPGMAREDADYFPLLVGNYVLGGGGFVSRLTREVREKRGYAYSVYSYFAPQQVAGPFRIGLQTKGSQADDALRVVNDTLADFIARGPSAAELQAAKDNLVNGFGLRLDSNRKVLDYVAMIGFYRLPLDWLDTYPRQVAAVTAGQVRDAFARRVRPEHLVTVIAGGDGDRGDAPPAGAAAAPATGGTPARR</sequence>
<dbReference type="InterPro" id="IPR050361">
    <property type="entry name" value="MPP/UQCRC_Complex"/>
</dbReference>
<dbReference type="Pfam" id="PF05193">
    <property type="entry name" value="Peptidase_M16_C"/>
    <property type="match status" value="1"/>
</dbReference>
<evidence type="ECO:0000259" key="2">
    <source>
        <dbReference type="Pfam" id="PF00675"/>
    </source>
</evidence>
<dbReference type="Proteomes" id="UP001595974">
    <property type="component" value="Unassembled WGS sequence"/>
</dbReference>
<feature type="domain" description="Peptidase M16 N-terminal" evidence="2">
    <location>
        <begin position="58"/>
        <end position="192"/>
    </location>
</feature>
<accession>A0ABW1AUP2</accession>
<dbReference type="Gene3D" id="3.30.830.10">
    <property type="entry name" value="Metalloenzyme, LuxS/M16 peptidase-like"/>
    <property type="match status" value="2"/>
</dbReference>
<protein>
    <submittedName>
        <fullName evidence="4">M16 family metallopeptidase</fullName>
    </submittedName>
</protein>
<name>A0ABW1AUP2_9RHOO</name>
<keyword evidence="5" id="KW-1185">Reference proteome</keyword>